<keyword evidence="3" id="KW-1185">Reference proteome</keyword>
<evidence type="ECO:0000313" key="3">
    <source>
        <dbReference type="Proteomes" id="UP000802392"/>
    </source>
</evidence>
<feature type="signal peptide" evidence="1">
    <location>
        <begin position="1"/>
        <end position="22"/>
    </location>
</feature>
<evidence type="ECO:0000256" key="1">
    <source>
        <dbReference type="SAM" id="SignalP"/>
    </source>
</evidence>
<sequence length="200" mass="20097">MSRTRPAAPLTLILAGALLGLAACTVPGTPPTARETVPHDAPTGQTLAQARAAIESIPGIAVTDFTGGTAPNIKGNTGYHLGISVDPGHSIQAGDALVDYIVRTTWSVGEGYKPTTQIAISSSTSDGQPPFDLVAAGVESGWTIKQSTPAAAADQYSSIVVELNPDDAQGARNLGTLGGGDSWPGAAPAPLPGTAVVHLN</sequence>
<feature type="chain" id="PRO_5045971385" evidence="1">
    <location>
        <begin position="23"/>
        <end position="200"/>
    </location>
</feature>
<dbReference type="EMBL" id="JAAOZD010000002">
    <property type="protein sequence ID" value="NIJ00796.1"/>
    <property type="molecule type" value="Genomic_DNA"/>
</dbReference>
<evidence type="ECO:0000313" key="2">
    <source>
        <dbReference type="EMBL" id="NIJ00796.1"/>
    </source>
</evidence>
<dbReference type="RefSeq" id="WP_167264577.1">
    <property type="nucleotide sequence ID" value="NZ_BAAAVO010000009.1"/>
</dbReference>
<protein>
    <submittedName>
        <fullName evidence="2">Uncharacterized protein</fullName>
    </submittedName>
</protein>
<proteinExistence type="predicted"/>
<accession>A0ABX0TIN4</accession>
<dbReference type="PROSITE" id="PS51257">
    <property type="entry name" value="PROKAR_LIPOPROTEIN"/>
    <property type="match status" value="1"/>
</dbReference>
<gene>
    <name evidence="2" type="ORF">FHR86_001109</name>
</gene>
<name>A0ABX0TIN4_9MICC</name>
<keyword evidence="1" id="KW-0732">Signal</keyword>
<dbReference type="Proteomes" id="UP000802392">
    <property type="component" value="Unassembled WGS sequence"/>
</dbReference>
<organism evidence="2 3">
    <name type="scientific">Paenarthrobacter ilicis</name>
    <dbReference type="NCBI Taxonomy" id="43665"/>
    <lineage>
        <taxon>Bacteria</taxon>
        <taxon>Bacillati</taxon>
        <taxon>Actinomycetota</taxon>
        <taxon>Actinomycetes</taxon>
        <taxon>Micrococcales</taxon>
        <taxon>Micrococcaceae</taxon>
        <taxon>Paenarthrobacter</taxon>
    </lineage>
</organism>
<comment type="caution">
    <text evidence="2">The sequence shown here is derived from an EMBL/GenBank/DDBJ whole genome shotgun (WGS) entry which is preliminary data.</text>
</comment>
<reference evidence="2 3" key="1">
    <citation type="submission" date="2020-03" db="EMBL/GenBank/DDBJ databases">
        <title>Genomic Encyclopedia of Type Strains, Phase III (KMG-III): the genomes of soil and plant-associated and newly described type strains.</title>
        <authorList>
            <person name="Whitman W."/>
        </authorList>
    </citation>
    <scope>NUCLEOTIDE SEQUENCE [LARGE SCALE GENOMIC DNA]</scope>
    <source>
        <strain evidence="2 3">CECT 4207</strain>
    </source>
</reference>